<dbReference type="EMBL" id="JABBZE010000809">
    <property type="protein sequence ID" value="NMU93716.1"/>
    <property type="molecule type" value="Genomic_DNA"/>
</dbReference>
<reference evidence="2 3" key="1">
    <citation type="submission" date="2020-04" db="EMBL/GenBank/DDBJ databases">
        <title>Achromobacter ruhlandii genome sequencing and assembly.</title>
        <authorList>
            <person name="Martins R.C.R."/>
            <person name="Perdigao-Neto L.V."/>
            <person name="Levin A.S.S."/>
            <person name="Costa S.F."/>
        </authorList>
    </citation>
    <scope>NUCLEOTIDE SEQUENCE [LARGE SCALE GENOMIC DNA]</scope>
    <source>
        <strain evidence="2 3">9035ralo</strain>
    </source>
</reference>
<proteinExistence type="predicted"/>
<evidence type="ECO:0000313" key="3">
    <source>
        <dbReference type="Proteomes" id="UP000542405"/>
    </source>
</evidence>
<dbReference type="Proteomes" id="UP000542405">
    <property type="component" value="Unassembled WGS sequence"/>
</dbReference>
<feature type="non-terminal residue" evidence="2">
    <location>
        <position position="1"/>
    </location>
</feature>
<dbReference type="AlphaFoldDB" id="A0A848NQX6"/>
<feature type="transmembrane region" description="Helical" evidence="1">
    <location>
        <begin position="12"/>
        <end position="31"/>
    </location>
</feature>
<gene>
    <name evidence="2" type="ORF">HGQ98_30955</name>
</gene>
<organism evidence="2 3">
    <name type="scientific">Achromobacter ruhlandii</name>
    <dbReference type="NCBI Taxonomy" id="72557"/>
    <lineage>
        <taxon>Bacteria</taxon>
        <taxon>Pseudomonadati</taxon>
        <taxon>Pseudomonadota</taxon>
        <taxon>Betaproteobacteria</taxon>
        <taxon>Burkholderiales</taxon>
        <taxon>Alcaligenaceae</taxon>
        <taxon>Achromobacter</taxon>
    </lineage>
</organism>
<comment type="caution">
    <text evidence="2">The sequence shown here is derived from an EMBL/GenBank/DDBJ whole genome shotgun (WGS) entry which is preliminary data.</text>
</comment>
<evidence type="ECO:0000313" key="2">
    <source>
        <dbReference type="EMBL" id="NMU93716.1"/>
    </source>
</evidence>
<sequence length="32" mass="3299">PGTELEKRKLIGLAIAFASVIACLAAVAQSWA</sequence>
<name>A0A848NQX6_9BURK</name>
<keyword evidence="1" id="KW-0812">Transmembrane</keyword>
<evidence type="ECO:0000256" key="1">
    <source>
        <dbReference type="SAM" id="Phobius"/>
    </source>
</evidence>
<accession>A0A848NQX6</accession>
<protein>
    <submittedName>
        <fullName evidence="2">Peptidase</fullName>
    </submittedName>
</protein>
<keyword evidence="1" id="KW-1133">Transmembrane helix</keyword>
<keyword evidence="1" id="KW-0472">Membrane</keyword>